<evidence type="ECO:0000256" key="2">
    <source>
        <dbReference type="ARBA" id="ARBA00012489"/>
    </source>
</evidence>
<feature type="compositionally biased region" description="Basic residues" evidence="5">
    <location>
        <begin position="327"/>
        <end position="336"/>
    </location>
</feature>
<feature type="region of interest" description="Disordered" evidence="5">
    <location>
        <begin position="170"/>
        <end position="190"/>
    </location>
</feature>
<keyword evidence="3" id="KW-0378">Hydrolase</keyword>
<dbReference type="Pfam" id="PF03568">
    <property type="entry name" value="Separin_C"/>
    <property type="match status" value="1"/>
</dbReference>
<dbReference type="GeneID" id="106465616"/>
<dbReference type="Proteomes" id="UP000694941">
    <property type="component" value="Unplaced"/>
</dbReference>
<gene>
    <name evidence="8" type="primary">LOC106465616</name>
</gene>
<dbReference type="InterPro" id="IPR030397">
    <property type="entry name" value="SEPARIN_core_dom"/>
</dbReference>
<feature type="compositionally biased region" description="Basic residues" evidence="5">
    <location>
        <begin position="176"/>
        <end position="186"/>
    </location>
</feature>
<evidence type="ECO:0000313" key="7">
    <source>
        <dbReference type="Proteomes" id="UP000694941"/>
    </source>
</evidence>
<name>A0ABM1BG27_LIMPO</name>
<dbReference type="RefSeq" id="XP_013781306.2">
    <property type="nucleotide sequence ID" value="XM_013925852.2"/>
</dbReference>
<feature type="compositionally biased region" description="Basic residues" evidence="5">
    <location>
        <begin position="451"/>
        <end position="462"/>
    </location>
</feature>
<evidence type="ECO:0000256" key="5">
    <source>
        <dbReference type="SAM" id="MobiDB-lite"/>
    </source>
</evidence>
<dbReference type="PROSITE" id="PS51700">
    <property type="entry name" value="SEPARIN"/>
    <property type="match status" value="1"/>
</dbReference>
<feature type="domain" description="Peptidase C50" evidence="6">
    <location>
        <begin position="927"/>
        <end position="1022"/>
    </location>
</feature>
<reference evidence="8" key="1">
    <citation type="submission" date="2025-08" db="UniProtKB">
        <authorList>
            <consortium name="RefSeq"/>
        </authorList>
    </citation>
    <scope>IDENTIFICATION</scope>
    <source>
        <tissue evidence="8">Muscle</tissue>
    </source>
</reference>
<proteinExistence type="predicted"/>
<organism evidence="7 8">
    <name type="scientific">Limulus polyphemus</name>
    <name type="common">Atlantic horseshoe crab</name>
    <dbReference type="NCBI Taxonomy" id="6850"/>
    <lineage>
        <taxon>Eukaryota</taxon>
        <taxon>Metazoa</taxon>
        <taxon>Ecdysozoa</taxon>
        <taxon>Arthropoda</taxon>
        <taxon>Chelicerata</taxon>
        <taxon>Merostomata</taxon>
        <taxon>Xiphosura</taxon>
        <taxon>Limulidae</taxon>
        <taxon>Limulus</taxon>
    </lineage>
</organism>
<dbReference type="PANTHER" id="PTHR12792:SF0">
    <property type="entry name" value="SEPARIN"/>
    <property type="match status" value="1"/>
</dbReference>
<comment type="catalytic activity">
    <reaction evidence="1">
        <text>All bonds known to be hydrolyzed by this endopeptidase have arginine in P1 and an acidic residue in P4. P6 is often occupied by an acidic residue or by a hydroxy-amino-acid residue, the phosphorylation of which enhances cleavage.</text>
        <dbReference type="EC" id="3.4.22.49"/>
    </reaction>
</comment>
<accession>A0ABM1BG27</accession>
<feature type="region of interest" description="Disordered" evidence="5">
    <location>
        <begin position="204"/>
        <end position="231"/>
    </location>
</feature>
<evidence type="ECO:0000256" key="3">
    <source>
        <dbReference type="ARBA" id="ARBA00022801"/>
    </source>
</evidence>
<protein>
    <recommendedName>
        <fullName evidence="2">separase</fullName>
        <ecNumber evidence="2">3.4.22.49</ecNumber>
    </recommendedName>
</protein>
<dbReference type="EC" id="3.4.22.49" evidence="2"/>
<feature type="compositionally biased region" description="Low complexity" evidence="5">
    <location>
        <begin position="300"/>
        <end position="322"/>
    </location>
</feature>
<sequence>MSNMYALILYQQAVLRLQMCGTEGQDLMNVSNNVWFIKAVDSNAPDAYVSPVDEISKNVAKISLGDKFDTKTPNENLGVQKTPATFIKTKKPVNSKGMTRSCRAPTKKAPKTVLRNYLDSLGTSTENQSKLRDRQKCASLMYEFGTTDDDDDDIGSDECFVEGSYKDQRTKSSARVSKRGKSRTQRTRKDLNIACQSKLTQPELPGLFVTPKKSRRKQLKRYPTATELDTSGEIPEQTSDRLLTDKFKKADFGDDTVQKVLHSRTKENVFEASSPSFNKDSLLNTATICQVEKENSSDLLNNEKQLKTQKNNKTSKNNNSVKEVPKTKRITRLRKKQNNESTKMTVEHPRDDDSSVLNDMLISPVLEFVPSPDIPLKDSEFFKNWSPKLSEIELIASEGKPFYIGPRNKQKSVTFSLSNDTFMSKVSDVGSPEVFRVTEEAPVTSSIRNHSSSRKPLNKRNTKATNKNPTNSIILKSESHDTSDKEEATCSVVRSSVSESNLASLLSSHETMDVRSNLEMISPQSQLTENWCEENYKGTLLMKIKEDLSEALTLIQHHPPCPLYGNICQLLALLSGVEDNGFPDVENQKMTAAHYFSESVAVTMRHQASICLTKKIRNTSTAAEVIPVETPPFKESQKFTTEGTDEVQKQILQFSDDQNFQKIMERIDFIPKGWTVIQVCGVPQDVCLTAKLSHFTVPDLLVCRYRHGRTPTFVLFNSSQDTQFQTSFLKEFHTILEESAATMQKEDPKTWWTIRYALDNRLKELTESMENMWLGCWKGVFLGKVDDENYTSALKNTIKDLVEITSSQGLHCNQEDLLEILVDSSSHLNNKQLSSCINHLWNVKATDSVHQNIFKIIRDSEKKPSNSCNRQPVLLILDKYVQPLPWESLPMLQHSPVSRIPSLHLLHSQLSLYRLSPNTIFNRGINSTKTYYVLNPSNDIPHTQKKFEEVFKSMKGWNGIVGQKPSNQELASALTENDLFLYCGHGSGRVYLAGESIERLQCRSASVLMGCSSGKLKVFGQQLEPTGVVLQYWLGGSPCVVANLWDVTDKDIDRFTESLLELWLPNWKNEAKDIQASFITAALPVARQACKLKYLIGSAPVIYGLPVFTVK</sequence>
<keyword evidence="4" id="KW-0159">Chromosome partition</keyword>
<evidence type="ECO:0000313" key="8">
    <source>
        <dbReference type="RefSeq" id="XP_013781306.2"/>
    </source>
</evidence>
<feature type="region of interest" description="Disordered" evidence="5">
    <location>
        <begin position="299"/>
        <end position="352"/>
    </location>
</feature>
<evidence type="ECO:0000259" key="6">
    <source>
        <dbReference type="PROSITE" id="PS51700"/>
    </source>
</evidence>
<dbReference type="InterPro" id="IPR005314">
    <property type="entry name" value="Peptidase_C50"/>
</dbReference>
<feature type="region of interest" description="Disordered" evidence="5">
    <location>
        <begin position="441"/>
        <end position="469"/>
    </location>
</feature>
<evidence type="ECO:0000256" key="1">
    <source>
        <dbReference type="ARBA" id="ARBA00000451"/>
    </source>
</evidence>
<keyword evidence="7" id="KW-1185">Reference proteome</keyword>
<evidence type="ECO:0000256" key="4">
    <source>
        <dbReference type="ARBA" id="ARBA00022829"/>
    </source>
</evidence>
<dbReference type="PANTHER" id="PTHR12792">
    <property type="entry name" value="EXTRA SPINDLE POLES 1-RELATED"/>
    <property type="match status" value="1"/>
</dbReference>